<name>A0A369BKV2_9FIRM</name>
<dbReference type="PROSITE" id="PS51257">
    <property type="entry name" value="PROKAR_LIPOPROTEIN"/>
    <property type="match status" value="1"/>
</dbReference>
<organism evidence="1 2">
    <name type="scientific">Anaerobacterium chartisolvens</name>
    <dbReference type="NCBI Taxonomy" id="1297424"/>
    <lineage>
        <taxon>Bacteria</taxon>
        <taxon>Bacillati</taxon>
        <taxon>Bacillota</taxon>
        <taxon>Clostridia</taxon>
        <taxon>Eubacteriales</taxon>
        <taxon>Oscillospiraceae</taxon>
        <taxon>Anaerobacterium</taxon>
    </lineage>
</organism>
<evidence type="ECO:0000313" key="2">
    <source>
        <dbReference type="Proteomes" id="UP000253034"/>
    </source>
</evidence>
<evidence type="ECO:0000313" key="1">
    <source>
        <dbReference type="EMBL" id="RCX21097.1"/>
    </source>
</evidence>
<keyword evidence="2" id="KW-1185">Reference proteome</keyword>
<dbReference type="Proteomes" id="UP000253034">
    <property type="component" value="Unassembled WGS sequence"/>
</dbReference>
<dbReference type="AlphaFoldDB" id="A0A369BKV2"/>
<dbReference type="EMBL" id="QPJT01000001">
    <property type="protein sequence ID" value="RCX21097.1"/>
    <property type="molecule type" value="Genomic_DNA"/>
</dbReference>
<dbReference type="OrthoDB" id="1808246at2"/>
<dbReference type="RefSeq" id="WP_114296032.1">
    <property type="nucleotide sequence ID" value="NZ_QPJT01000001.1"/>
</dbReference>
<accession>A0A369BKV2</accession>
<reference evidence="1 2" key="1">
    <citation type="submission" date="2018-07" db="EMBL/GenBank/DDBJ databases">
        <title>Genomic Encyclopedia of Type Strains, Phase IV (KMG-IV): sequencing the most valuable type-strain genomes for metagenomic binning, comparative biology and taxonomic classification.</title>
        <authorList>
            <person name="Goeker M."/>
        </authorList>
    </citation>
    <scope>NUCLEOTIDE SEQUENCE [LARGE SCALE GENOMIC DNA]</scope>
    <source>
        <strain evidence="1 2">DSM 27016</strain>
    </source>
</reference>
<proteinExistence type="predicted"/>
<protein>
    <submittedName>
        <fullName evidence="1">Uncharacterized protein</fullName>
    </submittedName>
</protein>
<gene>
    <name evidence="1" type="ORF">DFR58_101307</name>
</gene>
<comment type="caution">
    <text evidence="1">The sequence shown here is derived from an EMBL/GenBank/DDBJ whole genome shotgun (WGS) entry which is preliminary data.</text>
</comment>
<sequence>MLFRKQNAGMRCVQNMNPVIFLPLVIAIIIALTACTPTKGSIVILENPNGTGFTMEFKEWSAKNKYELSLNRDDVLQIEVARGDGEIALMISGKNGSEPYTGNDLESGIFTVAVSETDEYVILVTGKDATGKIMVKNLGNGVK</sequence>